<evidence type="ECO:0000313" key="4">
    <source>
        <dbReference type="Proteomes" id="UP001383192"/>
    </source>
</evidence>
<feature type="region of interest" description="Disordered" evidence="1">
    <location>
        <begin position="110"/>
        <end position="205"/>
    </location>
</feature>
<accession>A0AAW0BWP9</accession>
<comment type="caution">
    <text evidence="3">The sequence shown here is derived from an EMBL/GenBank/DDBJ whole genome shotgun (WGS) entry which is preliminary data.</text>
</comment>
<evidence type="ECO:0008006" key="5">
    <source>
        <dbReference type="Google" id="ProtNLM"/>
    </source>
</evidence>
<evidence type="ECO:0000313" key="3">
    <source>
        <dbReference type="EMBL" id="KAK7030442.1"/>
    </source>
</evidence>
<feature type="compositionally biased region" description="Basic and acidic residues" evidence="1">
    <location>
        <begin position="64"/>
        <end position="73"/>
    </location>
</feature>
<gene>
    <name evidence="3" type="ORF">VNI00_014019</name>
</gene>
<reference evidence="3 4" key="1">
    <citation type="submission" date="2024-01" db="EMBL/GenBank/DDBJ databases">
        <title>A draft genome for a cacao thread blight-causing isolate of Paramarasmius palmivorus.</title>
        <authorList>
            <person name="Baruah I.K."/>
            <person name="Bukari Y."/>
            <person name="Amoako-Attah I."/>
            <person name="Meinhardt L.W."/>
            <person name="Bailey B.A."/>
            <person name="Cohen S.P."/>
        </authorList>
    </citation>
    <scope>NUCLEOTIDE SEQUENCE [LARGE SCALE GENOMIC DNA]</scope>
    <source>
        <strain evidence="3 4">GH-12</strain>
    </source>
</reference>
<keyword evidence="4" id="KW-1185">Reference proteome</keyword>
<name>A0AAW0BWP9_9AGAR</name>
<evidence type="ECO:0000256" key="2">
    <source>
        <dbReference type="SAM" id="Phobius"/>
    </source>
</evidence>
<organism evidence="3 4">
    <name type="scientific">Paramarasmius palmivorus</name>
    <dbReference type="NCBI Taxonomy" id="297713"/>
    <lineage>
        <taxon>Eukaryota</taxon>
        <taxon>Fungi</taxon>
        <taxon>Dikarya</taxon>
        <taxon>Basidiomycota</taxon>
        <taxon>Agaricomycotina</taxon>
        <taxon>Agaricomycetes</taxon>
        <taxon>Agaricomycetidae</taxon>
        <taxon>Agaricales</taxon>
        <taxon>Marasmiineae</taxon>
        <taxon>Marasmiaceae</taxon>
        <taxon>Paramarasmius</taxon>
    </lineage>
</organism>
<protein>
    <recommendedName>
        <fullName evidence="5">Mid2 domain-containing protein</fullName>
    </recommendedName>
</protein>
<dbReference type="AlphaFoldDB" id="A0AAW0BWP9"/>
<dbReference type="EMBL" id="JAYKXP010000075">
    <property type="protein sequence ID" value="KAK7030442.1"/>
    <property type="molecule type" value="Genomic_DNA"/>
</dbReference>
<feature type="compositionally biased region" description="Basic and acidic residues" evidence="1">
    <location>
        <begin position="133"/>
        <end position="144"/>
    </location>
</feature>
<keyword evidence="2" id="KW-0472">Membrane</keyword>
<feature type="region of interest" description="Disordered" evidence="1">
    <location>
        <begin position="53"/>
        <end position="73"/>
    </location>
</feature>
<evidence type="ECO:0000256" key="1">
    <source>
        <dbReference type="SAM" id="MobiDB-lite"/>
    </source>
</evidence>
<feature type="region of interest" description="Disordered" evidence="1">
    <location>
        <begin position="1"/>
        <end position="24"/>
    </location>
</feature>
<dbReference type="Proteomes" id="UP001383192">
    <property type="component" value="Unassembled WGS sequence"/>
</dbReference>
<sequence length="205" mass="22174">MDSQTMTALRIPLTQSSPPSTSIASPSIHIPSHTSTAVAATDSPETIHTLTAVGFTDSPQTSRKGLEGKSEPKMPQKTGIIIGAVVGPIVFLALIIAAICIRRRSTRKGRPFITPYPDSLPISKHGKHKHHDVHGTRDSEEDNRNVAGLPNDTVAEPERTSGQQLTGRRIRYHEDSGWRPRPPPSESGTGNSDVIDIPPRYNTAI</sequence>
<keyword evidence="2" id="KW-0812">Transmembrane</keyword>
<keyword evidence="2" id="KW-1133">Transmembrane helix</keyword>
<proteinExistence type="predicted"/>
<feature type="transmembrane region" description="Helical" evidence="2">
    <location>
        <begin position="80"/>
        <end position="101"/>
    </location>
</feature>